<organism evidence="2 3">
    <name type="scientific">Candidatus Treponema excrementipullorum</name>
    <dbReference type="NCBI Taxonomy" id="2838768"/>
    <lineage>
        <taxon>Bacteria</taxon>
        <taxon>Pseudomonadati</taxon>
        <taxon>Spirochaetota</taxon>
        <taxon>Spirochaetia</taxon>
        <taxon>Spirochaetales</taxon>
        <taxon>Treponemataceae</taxon>
        <taxon>Treponema</taxon>
    </lineage>
</organism>
<keyword evidence="1" id="KW-1133">Transmembrane helix</keyword>
<comment type="caution">
    <text evidence="2">The sequence shown here is derived from an EMBL/GenBank/DDBJ whole genome shotgun (WGS) entry which is preliminary data.</text>
</comment>
<name>A0A9E2L183_9SPIR</name>
<keyword evidence="1" id="KW-0812">Transmembrane</keyword>
<evidence type="ECO:0000256" key="1">
    <source>
        <dbReference type="SAM" id="Phobius"/>
    </source>
</evidence>
<keyword evidence="1" id="KW-0472">Membrane</keyword>
<dbReference type="Proteomes" id="UP000823914">
    <property type="component" value="Unassembled WGS sequence"/>
</dbReference>
<sequence length="128" mass="14055">MKQRSERLLKPADYIIIILSVFVCGVSFFLAFSGNKGIPLVIITGPQGEYIYPLEENTTVEIQGHQGISVIEIDQGKAGFLDSPCANKTCVASPPISKNGEWSACLPNGIFMRIESQEEESDIDIMVF</sequence>
<accession>A0A9E2L183</accession>
<proteinExistence type="predicted"/>
<dbReference type="EMBL" id="JAHLFV010000072">
    <property type="protein sequence ID" value="MBU3849577.1"/>
    <property type="molecule type" value="Genomic_DNA"/>
</dbReference>
<feature type="transmembrane region" description="Helical" evidence="1">
    <location>
        <begin position="12"/>
        <end position="32"/>
    </location>
</feature>
<dbReference type="SUPFAM" id="SSF82004">
    <property type="entry name" value="N-utilization substance G protein NusG, insert domain"/>
    <property type="match status" value="1"/>
</dbReference>
<dbReference type="Pfam" id="PF07009">
    <property type="entry name" value="NusG_II"/>
    <property type="match status" value="1"/>
</dbReference>
<gene>
    <name evidence="2" type="ORF">IAA16_03330</name>
</gene>
<reference evidence="2" key="2">
    <citation type="submission" date="2021-04" db="EMBL/GenBank/DDBJ databases">
        <authorList>
            <person name="Gilroy R."/>
        </authorList>
    </citation>
    <scope>NUCLEOTIDE SEQUENCE</scope>
    <source>
        <strain evidence="2">Gambia15-2214</strain>
    </source>
</reference>
<dbReference type="AlphaFoldDB" id="A0A9E2L183"/>
<protein>
    <submittedName>
        <fullName evidence="2">NusG domain II-containing protein</fullName>
    </submittedName>
</protein>
<dbReference type="Gene3D" id="2.60.320.10">
    <property type="entry name" value="N-utilization substance G protein NusG, insert domain"/>
    <property type="match status" value="1"/>
</dbReference>
<reference evidence="2" key="1">
    <citation type="journal article" date="2021" name="PeerJ">
        <title>Extensive microbial diversity within the chicken gut microbiome revealed by metagenomics and culture.</title>
        <authorList>
            <person name="Gilroy R."/>
            <person name="Ravi A."/>
            <person name="Getino M."/>
            <person name="Pursley I."/>
            <person name="Horton D.L."/>
            <person name="Alikhan N.F."/>
            <person name="Baker D."/>
            <person name="Gharbi K."/>
            <person name="Hall N."/>
            <person name="Watson M."/>
            <person name="Adriaenssens E.M."/>
            <person name="Foster-Nyarko E."/>
            <person name="Jarju S."/>
            <person name="Secka A."/>
            <person name="Antonio M."/>
            <person name="Oren A."/>
            <person name="Chaudhuri R.R."/>
            <person name="La Ragione R."/>
            <person name="Hildebrand F."/>
            <person name="Pallen M.J."/>
        </authorList>
    </citation>
    <scope>NUCLEOTIDE SEQUENCE</scope>
    <source>
        <strain evidence="2">Gambia15-2214</strain>
    </source>
</reference>
<evidence type="ECO:0000313" key="2">
    <source>
        <dbReference type="EMBL" id="MBU3849577.1"/>
    </source>
</evidence>
<dbReference type="InterPro" id="IPR038690">
    <property type="entry name" value="NusG_2_sf"/>
</dbReference>
<evidence type="ECO:0000313" key="3">
    <source>
        <dbReference type="Proteomes" id="UP000823914"/>
    </source>
</evidence>